<name>A0A3E0WUS2_9GAMM</name>
<organism evidence="2 3">
    <name type="scientific">Alkalilimnicola ehrlichii</name>
    <dbReference type="NCBI Taxonomy" id="351052"/>
    <lineage>
        <taxon>Bacteria</taxon>
        <taxon>Pseudomonadati</taxon>
        <taxon>Pseudomonadota</taxon>
        <taxon>Gammaproteobacteria</taxon>
        <taxon>Chromatiales</taxon>
        <taxon>Ectothiorhodospiraceae</taxon>
        <taxon>Alkalilimnicola</taxon>
    </lineage>
</organism>
<feature type="signal peptide" evidence="1">
    <location>
        <begin position="1"/>
        <end position="19"/>
    </location>
</feature>
<protein>
    <recommendedName>
        <fullName evidence="4">Lipoprotein</fullName>
    </recommendedName>
</protein>
<sequence>MIKRALLGLFLMTSMIACSDASDKRHTDLLKGEHPKVKILLVDENYFFDLRWSDEEKFEEKLAEIKAREGLADDIDFFFRQFFARIPFYGETWREFFADRLVFYVEGSRHIALLGFSAVIDEQGRKIDTGHQLLPSNHTLEIRLSQKKSEIEGDLRVMFLETTAEYPRVLEFTIPHSALPRHVSD</sequence>
<dbReference type="EMBL" id="NFZW01000010">
    <property type="protein sequence ID" value="RFA36139.1"/>
    <property type="molecule type" value="Genomic_DNA"/>
</dbReference>
<dbReference type="Proteomes" id="UP000256763">
    <property type="component" value="Unassembled WGS sequence"/>
</dbReference>
<gene>
    <name evidence="2" type="ORF">CAL65_11855</name>
</gene>
<feature type="chain" id="PRO_5017709151" description="Lipoprotein" evidence="1">
    <location>
        <begin position="20"/>
        <end position="185"/>
    </location>
</feature>
<keyword evidence="3" id="KW-1185">Reference proteome</keyword>
<reference evidence="3" key="1">
    <citation type="submission" date="2017-05" db="EMBL/GenBank/DDBJ databases">
        <authorList>
            <person name="Sharma S."/>
            <person name="Sidhu C."/>
            <person name="Pinnaka A.K."/>
        </authorList>
    </citation>
    <scope>NUCLEOTIDE SEQUENCE [LARGE SCALE GENOMIC DNA]</scope>
    <source>
        <strain evidence="3">AK93</strain>
    </source>
</reference>
<dbReference type="AlphaFoldDB" id="A0A3E0WUS2"/>
<evidence type="ECO:0000256" key="1">
    <source>
        <dbReference type="SAM" id="SignalP"/>
    </source>
</evidence>
<evidence type="ECO:0000313" key="2">
    <source>
        <dbReference type="EMBL" id="RFA36139.1"/>
    </source>
</evidence>
<accession>A0A3E0WUS2</accession>
<evidence type="ECO:0008006" key="4">
    <source>
        <dbReference type="Google" id="ProtNLM"/>
    </source>
</evidence>
<keyword evidence="1" id="KW-0732">Signal</keyword>
<evidence type="ECO:0000313" key="3">
    <source>
        <dbReference type="Proteomes" id="UP000256763"/>
    </source>
</evidence>
<comment type="caution">
    <text evidence="2">The sequence shown here is derived from an EMBL/GenBank/DDBJ whole genome shotgun (WGS) entry which is preliminary data.</text>
</comment>
<dbReference type="PROSITE" id="PS51257">
    <property type="entry name" value="PROKAR_LIPOPROTEIN"/>
    <property type="match status" value="1"/>
</dbReference>
<proteinExistence type="predicted"/>